<dbReference type="RefSeq" id="WP_381445998.1">
    <property type="nucleotide sequence ID" value="NZ_JBHSNP010000027.1"/>
</dbReference>
<evidence type="ECO:0000313" key="4">
    <source>
        <dbReference type="Proteomes" id="UP001596071"/>
    </source>
</evidence>
<keyword evidence="1" id="KW-0812">Transmembrane</keyword>
<organism evidence="3 4">
    <name type="scientific">Sporosarcina koreensis</name>
    <dbReference type="NCBI Taxonomy" id="334735"/>
    <lineage>
        <taxon>Bacteria</taxon>
        <taxon>Bacillati</taxon>
        <taxon>Bacillota</taxon>
        <taxon>Bacilli</taxon>
        <taxon>Bacillales</taxon>
        <taxon>Caryophanaceae</taxon>
        <taxon>Sporosarcina</taxon>
    </lineage>
</organism>
<evidence type="ECO:0000259" key="2">
    <source>
        <dbReference type="Pfam" id="PF07331"/>
    </source>
</evidence>
<accession>A0ABW0U2H4</accession>
<dbReference type="Pfam" id="PF07331">
    <property type="entry name" value="TctB"/>
    <property type="match status" value="1"/>
</dbReference>
<feature type="transmembrane region" description="Helical" evidence="1">
    <location>
        <begin position="132"/>
        <end position="151"/>
    </location>
</feature>
<feature type="transmembrane region" description="Helical" evidence="1">
    <location>
        <begin position="91"/>
        <end position="120"/>
    </location>
</feature>
<dbReference type="InterPro" id="IPR009936">
    <property type="entry name" value="DUF1468"/>
</dbReference>
<keyword evidence="4" id="KW-1185">Reference proteome</keyword>
<evidence type="ECO:0000256" key="1">
    <source>
        <dbReference type="SAM" id="Phobius"/>
    </source>
</evidence>
<keyword evidence="1" id="KW-0472">Membrane</keyword>
<keyword evidence="1" id="KW-1133">Transmembrane helix</keyword>
<name>A0ABW0U2H4_9BACL</name>
<proteinExistence type="predicted"/>
<protein>
    <submittedName>
        <fullName evidence="3">Tripartite tricarboxylate transporter TctB family protein</fullName>
    </submittedName>
</protein>
<feature type="domain" description="DUF1468" evidence="2">
    <location>
        <begin position="11"/>
        <end position="160"/>
    </location>
</feature>
<feature type="transmembrane region" description="Helical" evidence="1">
    <location>
        <begin position="12"/>
        <end position="28"/>
    </location>
</feature>
<evidence type="ECO:0000313" key="3">
    <source>
        <dbReference type="EMBL" id="MFC5604343.1"/>
    </source>
</evidence>
<feature type="transmembrane region" description="Helical" evidence="1">
    <location>
        <begin position="40"/>
        <end position="61"/>
    </location>
</feature>
<dbReference type="Proteomes" id="UP001596071">
    <property type="component" value="Unassembled WGS sequence"/>
</dbReference>
<comment type="caution">
    <text evidence="3">The sequence shown here is derived from an EMBL/GenBank/DDBJ whole genome shotgun (WGS) entry which is preliminary data.</text>
</comment>
<reference evidence="4" key="1">
    <citation type="journal article" date="2019" name="Int. J. Syst. Evol. Microbiol.">
        <title>The Global Catalogue of Microorganisms (GCM) 10K type strain sequencing project: providing services to taxonomists for standard genome sequencing and annotation.</title>
        <authorList>
            <consortium name="The Broad Institute Genomics Platform"/>
            <consortium name="The Broad Institute Genome Sequencing Center for Infectious Disease"/>
            <person name="Wu L."/>
            <person name="Ma J."/>
        </authorList>
    </citation>
    <scope>NUCLEOTIDE SEQUENCE [LARGE SCALE GENOMIC DNA]</scope>
    <source>
        <strain evidence="4">KACC 11299</strain>
    </source>
</reference>
<dbReference type="EMBL" id="JBHSNP010000027">
    <property type="protein sequence ID" value="MFC5604343.1"/>
    <property type="molecule type" value="Genomic_DNA"/>
</dbReference>
<gene>
    <name evidence="3" type="ORF">ACFPTP_14020</name>
</gene>
<sequence>MVSKMRDVHSGIFLLFVSVIMFSATLSFKKLTTSQIGPAFMPQVISFLIAVVSIVIIIQGLKKVKASREESTSSTAEVEENVSEEVTYKPVILSFISMAVYVVVMPIVGFLITTAVYMFFQMMILSSKPERRWLLFLVVSVVSSGVIYYVFRNVFYIMLPNGFL</sequence>